<feature type="transmembrane region" description="Helical" evidence="6">
    <location>
        <begin position="330"/>
        <end position="349"/>
    </location>
</feature>
<keyword evidence="9" id="KW-1185">Reference proteome</keyword>
<dbReference type="RefSeq" id="WP_113988692.1">
    <property type="nucleotide sequence ID" value="NZ_QLST01000005.1"/>
</dbReference>
<keyword evidence="4 6" id="KW-1133">Transmembrane helix</keyword>
<evidence type="ECO:0000256" key="3">
    <source>
        <dbReference type="ARBA" id="ARBA00022692"/>
    </source>
</evidence>
<feature type="transmembrane region" description="Helical" evidence="6">
    <location>
        <begin position="369"/>
        <end position="386"/>
    </location>
</feature>
<feature type="transmembrane region" description="Helical" evidence="6">
    <location>
        <begin position="391"/>
        <end position="408"/>
    </location>
</feature>
<evidence type="ECO:0000256" key="1">
    <source>
        <dbReference type="ARBA" id="ARBA00004141"/>
    </source>
</evidence>
<keyword evidence="5 6" id="KW-0472">Membrane</keyword>
<feature type="transmembrane region" description="Helical" evidence="6">
    <location>
        <begin position="452"/>
        <end position="475"/>
    </location>
</feature>
<feature type="transmembrane region" description="Helical" evidence="6">
    <location>
        <begin position="99"/>
        <end position="117"/>
    </location>
</feature>
<feature type="transmembrane region" description="Helical" evidence="6">
    <location>
        <begin position="54"/>
        <end position="87"/>
    </location>
</feature>
<comment type="caution">
    <text evidence="8">The sequence shown here is derived from an EMBL/GenBank/DDBJ whole genome shotgun (WGS) entry which is preliminary data.</text>
</comment>
<name>A0A365P2Y9_9FLAO</name>
<gene>
    <name evidence="8" type="ORF">DPN68_05770</name>
</gene>
<feature type="transmembrane region" description="Helical" evidence="6">
    <location>
        <begin position="304"/>
        <end position="323"/>
    </location>
</feature>
<dbReference type="NCBIfam" id="TIGR00785">
    <property type="entry name" value="dass"/>
    <property type="match status" value="1"/>
</dbReference>
<dbReference type="GO" id="GO:0005886">
    <property type="term" value="C:plasma membrane"/>
    <property type="evidence" value="ECO:0007669"/>
    <property type="project" value="TreeGrafter"/>
</dbReference>
<evidence type="ECO:0000313" key="8">
    <source>
        <dbReference type="EMBL" id="RBA28891.1"/>
    </source>
</evidence>
<accession>A0A365P2Y9</accession>
<dbReference type="GO" id="GO:0005315">
    <property type="term" value="F:phosphate transmembrane transporter activity"/>
    <property type="evidence" value="ECO:0007669"/>
    <property type="project" value="TreeGrafter"/>
</dbReference>
<keyword evidence="3 6" id="KW-0812">Transmembrane</keyword>
<dbReference type="Pfam" id="PF03600">
    <property type="entry name" value="CitMHS"/>
    <property type="match status" value="1"/>
</dbReference>
<dbReference type="InterPro" id="IPR004680">
    <property type="entry name" value="Cit_transptr-like_dom"/>
</dbReference>
<dbReference type="OrthoDB" id="9766267at2"/>
<evidence type="ECO:0000256" key="5">
    <source>
        <dbReference type="ARBA" id="ARBA00023136"/>
    </source>
</evidence>
<keyword evidence="2" id="KW-0813">Transport</keyword>
<feature type="domain" description="Citrate transporter-like" evidence="7">
    <location>
        <begin position="64"/>
        <end position="406"/>
    </location>
</feature>
<evidence type="ECO:0000256" key="2">
    <source>
        <dbReference type="ARBA" id="ARBA00022448"/>
    </source>
</evidence>
<evidence type="ECO:0000313" key="9">
    <source>
        <dbReference type="Proteomes" id="UP000253319"/>
    </source>
</evidence>
<comment type="subcellular location">
    <subcellularLocation>
        <location evidence="1">Membrane</location>
        <topology evidence="1">Multi-pass membrane protein</topology>
    </subcellularLocation>
</comment>
<proteinExistence type="predicted"/>
<dbReference type="EMBL" id="QLST01000005">
    <property type="protein sequence ID" value="RBA28891.1"/>
    <property type="molecule type" value="Genomic_DNA"/>
</dbReference>
<organism evidence="8 9">
    <name type="scientific">Flavobacterium tibetense</name>
    <dbReference type="NCBI Taxonomy" id="2233533"/>
    <lineage>
        <taxon>Bacteria</taxon>
        <taxon>Pseudomonadati</taxon>
        <taxon>Bacteroidota</taxon>
        <taxon>Flavobacteriia</taxon>
        <taxon>Flavobacteriales</taxon>
        <taxon>Flavobacteriaceae</taxon>
        <taxon>Flavobacterium</taxon>
    </lineage>
</organism>
<dbReference type="AlphaFoldDB" id="A0A365P2Y9"/>
<feature type="transmembrane region" description="Helical" evidence="6">
    <location>
        <begin position="227"/>
        <end position="246"/>
    </location>
</feature>
<feature type="transmembrane region" description="Helical" evidence="6">
    <location>
        <begin position="144"/>
        <end position="176"/>
    </location>
</feature>
<protein>
    <submittedName>
        <fullName evidence="8">Transporter</fullName>
    </submittedName>
</protein>
<evidence type="ECO:0000256" key="4">
    <source>
        <dbReference type="ARBA" id="ARBA00022989"/>
    </source>
</evidence>
<dbReference type="PANTHER" id="PTHR10283:SF92">
    <property type="entry name" value="LOW-AFFINITY PHOSPHATE TRANSPORTER PHO91"/>
    <property type="match status" value="1"/>
</dbReference>
<feature type="transmembrane region" description="Helical" evidence="6">
    <location>
        <begin position="414"/>
        <end position="431"/>
    </location>
</feature>
<evidence type="ECO:0000259" key="7">
    <source>
        <dbReference type="Pfam" id="PF03600"/>
    </source>
</evidence>
<dbReference type="Proteomes" id="UP000253319">
    <property type="component" value="Unassembled WGS sequence"/>
</dbReference>
<dbReference type="InterPro" id="IPR001898">
    <property type="entry name" value="SLC13A/DASS"/>
</dbReference>
<reference evidence="8 9" key="1">
    <citation type="submission" date="2018-06" db="EMBL/GenBank/DDBJ databases">
        <title>Flavobacterium tibetense sp. nov., isolated from a wetland YonghuCo on Tibetan Plateau.</title>
        <authorList>
            <person name="Xing P."/>
            <person name="Phurbu D."/>
            <person name="Lu H."/>
        </authorList>
    </citation>
    <scope>NUCLEOTIDE SEQUENCE [LARGE SCALE GENOMIC DNA]</scope>
    <source>
        <strain evidence="8 9">YH5</strain>
    </source>
</reference>
<sequence length="476" mass="51870">MSDSRNYSLKQLSRIQLRVARQSRTILFLASAITAILLTFFLRDSNFTNTQDYVLFLLFFAVGLWITEAIPPFAVGILIVGFLVFTVGNENTMDAKRYVQTWSDGVIWLFLGGFFLAEGMKKTKMDFQLLQLAAPKFGNQAQNIVLGLMMITAVLSMLMSNTATTAMMIATVTPLLVSIGKESPISKVLLLGIPSAAAIGGMGTIIGSAPNAIAVGALETINIKISFFEWMIIGVPVALLLTYLFWKILIKKYKIKGEILSLDFLNTTEEVSEFATEERIKKRIVTLVLATTLLLWLTSQWTKIPVAAVSGIPIVALTMLGIIDADDVRALPWDTLMLVAGGLALGLAIQEQGIAEYFVSKISNFEVNAYLLLLIFAMASTLFSNFMSNTAATTILIPIAISLLALTPEFEPEVFPIVIGLCASCALLLPVSTPPNAIAFSTGMLKQADFRLGGIFIGLVGPIVIILWTLLLLFLF</sequence>
<feature type="transmembrane region" description="Helical" evidence="6">
    <location>
        <begin position="188"/>
        <end position="207"/>
    </location>
</feature>
<evidence type="ECO:0000256" key="6">
    <source>
        <dbReference type="SAM" id="Phobius"/>
    </source>
</evidence>
<dbReference type="PANTHER" id="PTHR10283">
    <property type="entry name" value="SOLUTE CARRIER FAMILY 13 MEMBER"/>
    <property type="match status" value="1"/>
</dbReference>
<feature type="transmembrane region" description="Helical" evidence="6">
    <location>
        <begin position="25"/>
        <end position="42"/>
    </location>
</feature>